<dbReference type="InterPro" id="IPR025166">
    <property type="entry name" value="Integrase_DNA_bind_dom"/>
</dbReference>
<evidence type="ECO:0000256" key="2">
    <source>
        <dbReference type="ARBA" id="ARBA00022908"/>
    </source>
</evidence>
<keyword evidence="3 5" id="KW-0238">DNA-binding</keyword>
<reference evidence="9" key="1">
    <citation type="journal article" date="2019" name="Int. J. Syst. Evol. Microbiol.">
        <title>The Global Catalogue of Microorganisms (GCM) 10K type strain sequencing project: providing services to taxonomists for standard genome sequencing and annotation.</title>
        <authorList>
            <consortium name="The Broad Institute Genomics Platform"/>
            <consortium name="The Broad Institute Genome Sequencing Center for Infectious Disease"/>
            <person name="Wu L."/>
            <person name="Ma J."/>
        </authorList>
    </citation>
    <scope>NUCLEOTIDE SEQUENCE [LARGE SCALE GENOMIC DNA]</scope>
    <source>
        <strain evidence="9">KACC 12508</strain>
    </source>
</reference>
<dbReference type="InterPro" id="IPR013762">
    <property type="entry name" value="Integrase-like_cat_sf"/>
</dbReference>
<feature type="domain" description="Core-binding (CB)" evidence="7">
    <location>
        <begin position="98"/>
        <end position="179"/>
    </location>
</feature>
<dbReference type="Gene3D" id="1.10.443.10">
    <property type="entry name" value="Intergrase catalytic core"/>
    <property type="match status" value="1"/>
</dbReference>
<evidence type="ECO:0000256" key="3">
    <source>
        <dbReference type="ARBA" id="ARBA00023125"/>
    </source>
</evidence>
<dbReference type="Gene3D" id="1.10.150.130">
    <property type="match status" value="1"/>
</dbReference>
<dbReference type="PANTHER" id="PTHR30629">
    <property type="entry name" value="PROPHAGE INTEGRASE"/>
    <property type="match status" value="1"/>
</dbReference>
<keyword evidence="2" id="KW-0229">DNA integration</keyword>
<evidence type="ECO:0000259" key="7">
    <source>
        <dbReference type="PROSITE" id="PS51900"/>
    </source>
</evidence>
<comment type="caution">
    <text evidence="8">The sequence shown here is derived from an EMBL/GenBank/DDBJ whole genome shotgun (WGS) entry which is preliminary data.</text>
</comment>
<name>A0ABW2I626_9BURK</name>
<dbReference type="Proteomes" id="UP001596542">
    <property type="component" value="Unassembled WGS sequence"/>
</dbReference>
<dbReference type="InterPro" id="IPR010998">
    <property type="entry name" value="Integrase_recombinase_N"/>
</dbReference>
<dbReference type="Pfam" id="PF22022">
    <property type="entry name" value="Phage_int_M"/>
    <property type="match status" value="1"/>
</dbReference>
<dbReference type="InterPro" id="IPR044068">
    <property type="entry name" value="CB"/>
</dbReference>
<organism evidence="8 9">
    <name type="scientific">Herminiimonas glaciei</name>
    <dbReference type="NCBI Taxonomy" id="523788"/>
    <lineage>
        <taxon>Bacteria</taxon>
        <taxon>Pseudomonadati</taxon>
        <taxon>Pseudomonadota</taxon>
        <taxon>Betaproteobacteria</taxon>
        <taxon>Burkholderiales</taxon>
        <taxon>Oxalobacteraceae</taxon>
        <taxon>Herminiimonas</taxon>
    </lineage>
</organism>
<dbReference type="Gene3D" id="3.30.160.390">
    <property type="entry name" value="Integrase, DNA-binding domain"/>
    <property type="match status" value="1"/>
</dbReference>
<evidence type="ECO:0000259" key="6">
    <source>
        <dbReference type="PROSITE" id="PS51898"/>
    </source>
</evidence>
<dbReference type="InterPro" id="IPR002104">
    <property type="entry name" value="Integrase_catalytic"/>
</dbReference>
<dbReference type="SUPFAM" id="SSF56349">
    <property type="entry name" value="DNA breaking-rejoining enzymes"/>
    <property type="match status" value="1"/>
</dbReference>
<dbReference type="InterPro" id="IPR050808">
    <property type="entry name" value="Phage_Integrase"/>
</dbReference>
<evidence type="ECO:0000256" key="4">
    <source>
        <dbReference type="ARBA" id="ARBA00023172"/>
    </source>
</evidence>
<evidence type="ECO:0000256" key="1">
    <source>
        <dbReference type="ARBA" id="ARBA00008857"/>
    </source>
</evidence>
<accession>A0ABW2I626</accession>
<evidence type="ECO:0000313" key="9">
    <source>
        <dbReference type="Proteomes" id="UP001596542"/>
    </source>
</evidence>
<sequence length="403" mass="45677">MPLTNISVKNTKPGEKPIKLFDGGGLFLHIAPSGGKSWRLKYRFGGKEKLLTFGTYPEITLSEAREQRDQARKLLATDIDPGENKKAQKAALQENSENTFEMIAREWFGKFAPSWAQNHSEKIIRRLERDIFPWIGKSPISEIKAPELLMALRRVENRGATETAHRALQNCGQIFRYAIATGRTERDPTIALRGAIPPSKVKHHSSIIEPKAIGELLRAIKGYQGTLITKCALQLAPLFFVRPGELRKAEWSEFNFETLEWRIPAERMKMGELHIVPLSTQAIIVLRELQPLTGNGRYVFPGARTNGRPMSENTVNAGLRRLGYTNDQMTGHGFRSMASTLLNEQGWHRDAIERQLAHAERNSVRAAYNYAEHLPERRRMMQAWADFLDKLEENSTIVSIKAA</sequence>
<dbReference type="EMBL" id="JBHTBU010000001">
    <property type="protein sequence ID" value="MFC7286455.1"/>
    <property type="molecule type" value="Genomic_DNA"/>
</dbReference>
<dbReference type="Pfam" id="PF13356">
    <property type="entry name" value="Arm-DNA-bind_3"/>
    <property type="match status" value="1"/>
</dbReference>
<comment type="similarity">
    <text evidence="1">Belongs to the 'phage' integrase family.</text>
</comment>
<dbReference type="InterPro" id="IPR011010">
    <property type="entry name" value="DNA_brk_join_enz"/>
</dbReference>
<keyword evidence="9" id="KW-1185">Reference proteome</keyword>
<protein>
    <submittedName>
        <fullName evidence="8">Tyrosine-type recombinase/integrase</fullName>
    </submittedName>
</protein>
<evidence type="ECO:0000256" key="5">
    <source>
        <dbReference type="PROSITE-ProRule" id="PRU01248"/>
    </source>
</evidence>
<dbReference type="InterPro" id="IPR038488">
    <property type="entry name" value="Integrase_DNA-bd_sf"/>
</dbReference>
<gene>
    <name evidence="8" type="ORF">ACFQPC_00245</name>
</gene>
<keyword evidence="4" id="KW-0233">DNA recombination</keyword>
<dbReference type="RefSeq" id="WP_124573341.1">
    <property type="nucleotide sequence ID" value="NZ_JBHTBU010000001.1"/>
</dbReference>
<dbReference type="CDD" id="cd00801">
    <property type="entry name" value="INT_P4_C"/>
    <property type="match status" value="1"/>
</dbReference>
<evidence type="ECO:0000313" key="8">
    <source>
        <dbReference type="EMBL" id="MFC7286455.1"/>
    </source>
</evidence>
<dbReference type="PROSITE" id="PS51898">
    <property type="entry name" value="TYR_RECOMBINASE"/>
    <property type="match status" value="1"/>
</dbReference>
<proteinExistence type="inferred from homology"/>
<dbReference type="PANTHER" id="PTHR30629:SF2">
    <property type="entry name" value="PROPHAGE INTEGRASE INTS-RELATED"/>
    <property type="match status" value="1"/>
</dbReference>
<dbReference type="InterPro" id="IPR053876">
    <property type="entry name" value="Phage_int_M"/>
</dbReference>
<feature type="domain" description="Tyr recombinase" evidence="6">
    <location>
        <begin position="203"/>
        <end position="385"/>
    </location>
</feature>
<dbReference type="Pfam" id="PF00589">
    <property type="entry name" value="Phage_integrase"/>
    <property type="match status" value="1"/>
</dbReference>
<dbReference type="PROSITE" id="PS51900">
    <property type="entry name" value="CB"/>
    <property type="match status" value="1"/>
</dbReference>